<evidence type="ECO:0000313" key="4">
    <source>
        <dbReference type="Proteomes" id="UP000249516"/>
    </source>
</evidence>
<keyword evidence="2" id="KW-1133">Transmembrane helix</keyword>
<feature type="region of interest" description="Disordered" evidence="1">
    <location>
        <begin position="1"/>
        <end position="29"/>
    </location>
</feature>
<dbReference type="AlphaFoldDB" id="A0A495A1N4"/>
<evidence type="ECO:0000256" key="1">
    <source>
        <dbReference type="SAM" id="MobiDB-lite"/>
    </source>
</evidence>
<keyword evidence="2" id="KW-0812">Transmembrane</keyword>
<evidence type="ECO:0000313" key="3">
    <source>
        <dbReference type="EMBL" id="RKQ33381.1"/>
    </source>
</evidence>
<comment type="caution">
    <text evidence="3">The sequence shown here is derived from an EMBL/GenBank/DDBJ whole genome shotgun (WGS) entry which is preliminary data.</text>
</comment>
<keyword evidence="2" id="KW-0472">Membrane</keyword>
<keyword evidence="4" id="KW-1185">Reference proteome</keyword>
<organism evidence="3 4">
    <name type="scientific">Kocuria tytonis</name>
    <dbReference type="NCBI Taxonomy" id="2054280"/>
    <lineage>
        <taxon>Bacteria</taxon>
        <taxon>Bacillati</taxon>
        <taxon>Actinomycetota</taxon>
        <taxon>Actinomycetes</taxon>
        <taxon>Micrococcales</taxon>
        <taxon>Micrococcaceae</taxon>
        <taxon>Kocuria</taxon>
    </lineage>
</organism>
<evidence type="ECO:0000256" key="2">
    <source>
        <dbReference type="SAM" id="Phobius"/>
    </source>
</evidence>
<reference evidence="3 4" key="1">
    <citation type="submission" date="2018-10" db="EMBL/GenBank/DDBJ databases">
        <title>Kocuria tytouropygialis sp. nov., isolated from the uropygial gland of an American barn owl (Tyto furcata).</title>
        <authorList>
            <person name="Braun M.S."/>
            <person name="Wang E."/>
            <person name="Zimmermann S."/>
            <person name="Wagner H."/>
            <person name="Wink M."/>
        </authorList>
    </citation>
    <scope>NUCLEOTIDE SEQUENCE [LARGE SCALE GENOMIC DNA]</scope>
    <source>
        <strain evidence="3 4">442</strain>
    </source>
</reference>
<gene>
    <name evidence="3" type="ORF">C1C97_011670</name>
</gene>
<name>A0A495A1N4_9MICC</name>
<feature type="transmembrane region" description="Helical" evidence="2">
    <location>
        <begin position="56"/>
        <end position="77"/>
    </location>
</feature>
<protein>
    <submittedName>
        <fullName evidence="3">Uncharacterized protein</fullName>
    </submittedName>
</protein>
<sequence length="88" mass="8302">MPHGADPAARSRAVTGRRPDGRARTGAGQSAGVCLGASVAGVGLAVAGWAGAGVGLAVVTLLAAIAAVRAAVVLRAWDEPSGSGTGTA</sequence>
<proteinExistence type="predicted"/>
<accession>A0A495A1N4</accession>
<dbReference type="Proteomes" id="UP000249516">
    <property type="component" value="Unassembled WGS sequence"/>
</dbReference>
<dbReference type="EMBL" id="PNJG02000005">
    <property type="protein sequence ID" value="RKQ33381.1"/>
    <property type="molecule type" value="Genomic_DNA"/>
</dbReference>